<dbReference type="RefSeq" id="WP_205892623.1">
    <property type="nucleotide sequence ID" value="NZ_JADEVO010000012.1"/>
</dbReference>
<comment type="caution">
    <text evidence="4">The sequence shown here is derived from an EMBL/GenBank/DDBJ whole genome shotgun (WGS) entry which is preliminary data.</text>
</comment>
<dbReference type="Proteomes" id="UP000772591">
    <property type="component" value="Unassembled WGS sequence"/>
</dbReference>
<evidence type="ECO:0000256" key="2">
    <source>
        <dbReference type="SAM" id="SignalP"/>
    </source>
</evidence>
<keyword evidence="1" id="KW-1133">Transmembrane helix</keyword>
<organism evidence="4 5">
    <name type="scientific">Pseudomonas gregormendelii</name>
    <dbReference type="NCBI Taxonomy" id="1628277"/>
    <lineage>
        <taxon>Bacteria</taxon>
        <taxon>Pseudomonadati</taxon>
        <taxon>Pseudomonadota</taxon>
        <taxon>Gammaproteobacteria</taxon>
        <taxon>Pseudomonadales</taxon>
        <taxon>Pseudomonadaceae</taxon>
        <taxon>Pseudomonas</taxon>
    </lineage>
</organism>
<keyword evidence="4" id="KW-0167">Capsid protein</keyword>
<feature type="signal peptide" evidence="2">
    <location>
        <begin position="1"/>
        <end position="27"/>
    </location>
</feature>
<protein>
    <submittedName>
        <fullName evidence="4">Phage coat protein</fullName>
    </submittedName>
</protein>
<dbReference type="EMBL" id="JADEVO010000012">
    <property type="protein sequence ID" value="MBN3965805.1"/>
    <property type="molecule type" value="Genomic_DNA"/>
</dbReference>
<keyword evidence="5" id="KW-1185">Reference proteome</keyword>
<keyword evidence="4" id="KW-0946">Virion</keyword>
<accession>A0ABS3AG62</accession>
<keyword evidence="1" id="KW-0472">Membrane</keyword>
<reference evidence="4 5" key="1">
    <citation type="journal article" date="2021" name="Int. J. Syst. Evol. Microbiol.">
        <title>Pseudomonas piscium sp. nov., Pseudomonas pisciculturae sp. nov., Pseudomonas mucoides sp. nov. and Pseudomonas neuropathica sp. nov. isolated from rainbow trout.</title>
        <authorList>
            <person name="Duman M."/>
            <person name="Mulet M."/>
            <person name="Altun S."/>
            <person name="Saticioglu I.B."/>
            <person name="Gomila M."/>
            <person name="Lalucat J."/>
            <person name="Garcia-Valdes E."/>
        </authorList>
    </citation>
    <scope>NUCLEOTIDE SEQUENCE [LARGE SCALE GENOMIC DNA]</scope>
    <source>
        <strain evidence="4 5">LMG 28632</strain>
    </source>
</reference>
<proteinExistence type="predicted"/>
<gene>
    <name evidence="3" type="ORF">IMW75_10995</name>
    <name evidence="4" type="ORF">IMW75_11050</name>
</gene>
<dbReference type="SUPFAM" id="SSF57987">
    <property type="entry name" value="Inovirus (filamentous phage) major coat protein"/>
    <property type="match status" value="1"/>
</dbReference>
<dbReference type="EMBL" id="JADEVO010000012">
    <property type="protein sequence ID" value="MBN3965816.1"/>
    <property type="molecule type" value="Genomic_DNA"/>
</dbReference>
<feature type="transmembrane region" description="Helical" evidence="1">
    <location>
        <begin position="43"/>
        <end position="62"/>
    </location>
</feature>
<evidence type="ECO:0000313" key="3">
    <source>
        <dbReference type="EMBL" id="MBN3965805.1"/>
    </source>
</evidence>
<dbReference type="Pfam" id="PF05356">
    <property type="entry name" value="Phage_Coat_B"/>
    <property type="match status" value="1"/>
</dbReference>
<feature type="chain" id="PRO_5045032099" evidence="2">
    <location>
        <begin position="28"/>
        <end position="69"/>
    </location>
</feature>
<keyword evidence="1" id="KW-0812">Transmembrane</keyword>
<dbReference type="InterPro" id="IPR008020">
    <property type="entry name" value="G8P"/>
</dbReference>
<keyword evidence="2" id="KW-0732">Signal</keyword>
<sequence length="69" mass="6831">MKKVILGNTGKIASATALLTAAGASQAAFDVAPVVASITEAGPAAALIGTAVLGVIVIIKTFKYIRSAF</sequence>
<evidence type="ECO:0000313" key="5">
    <source>
        <dbReference type="Proteomes" id="UP000772591"/>
    </source>
</evidence>
<name>A0ABS3AG62_9PSED</name>
<evidence type="ECO:0000313" key="4">
    <source>
        <dbReference type="EMBL" id="MBN3965816.1"/>
    </source>
</evidence>
<evidence type="ECO:0000256" key="1">
    <source>
        <dbReference type="SAM" id="Phobius"/>
    </source>
</evidence>